<evidence type="ECO:0000313" key="4">
    <source>
        <dbReference type="EMBL" id="ETA05252.1"/>
    </source>
</evidence>
<dbReference type="PANTHER" id="PTHR13078">
    <property type="entry name" value="PEROXISOMAL MULTIFUNCTIONAL ENZYME TYPE 2-RELATED"/>
    <property type="match status" value="1"/>
</dbReference>
<protein>
    <submittedName>
        <fullName evidence="4">Enoyl-CoA hydratase</fullName>
    </submittedName>
</protein>
<dbReference type="GO" id="GO:0004300">
    <property type="term" value="F:enoyl-CoA hydratase activity"/>
    <property type="evidence" value="ECO:0007669"/>
    <property type="project" value="TreeGrafter"/>
</dbReference>
<dbReference type="InterPro" id="IPR002539">
    <property type="entry name" value="MaoC-like_dom"/>
</dbReference>
<dbReference type="Proteomes" id="UP000035035">
    <property type="component" value="Unassembled WGS sequence"/>
</dbReference>
<proteinExistence type="inferred from homology"/>
<dbReference type="SUPFAM" id="SSF54637">
    <property type="entry name" value="Thioesterase/thiol ester dehydrase-isomerase"/>
    <property type="match status" value="2"/>
</dbReference>
<dbReference type="GO" id="GO:0006635">
    <property type="term" value="P:fatty acid beta-oxidation"/>
    <property type="evidence" value="ECO:0007669"/>
    <property type="project" value="TreeGrafter"/>
</dbReference>
<organism evidence="4 5">
    <name type="scientific">Gordonia alkanivorans CGMCC 6845</name>
    <dbReference type="NCBI Taxonomy" id="1423140"/>
    <lineage>
        <taxon>Bacteria</taxon>
        <taxon>Bacillati</taxon>
        <taxon>Actinomycetota</taxon>
        <taxon>Actinomycetes</taxon>
        <taxon>Mycobacteriales</taxon>
        <taxon>Gordoniaceae</taxon>
        <taxon>Gordonia</taxon>
    </lineage>
</organism>
<keyword evidence="5" id="KW-1185">Reference proteome</keyword>
<dbReference type="Pfam" id="PF01575">
    <property type="entry name" value="MaoC_dehydratas"/>
    <property type="match status" value="1"/>
</dbReference>
<sequence>MTSTLTLADLAGLDLGEHTATYDDTAAILYALSVGARSSQLDLVYERDLRVLPTYGCALGLWAVEAAGRLGAYDPKRSLHASQRLVVHKPLPATGSITMTGRLANVYDKGKASLVEVEVSSEYFDAFYGIFLPGTGGWGGDRGPSSAAGETPELTTVTSFETSPDHAALYRLTGDRHPIHIDPEVSGANGFERPILHGLCTLGIATVEIAGHVGAHPAELRELSTRLAAPVLPGDTVDVASAVSGPTVHFEGRVGETKVLAGGTATFG</sequence>
<dbReference type="HOGENOM" id="CLU_040078_1_1_11"/>
<gene>
    <name evidence="4" type="ORF">V525_20130</name>
</gene>
<dbReference type="InterPro" id="IPR029069">
    <property type="entry name" value="HotDog_dom_sf"/>
</dbReference>
<dbReference type="GO" id="GO:0044594">
    <property type="term" value="F:17-beta-hydroxysteroid dehydrogenase (NAD+) activity"/>
    <property type="evidence" value="ECO:0007669"/>
    <property type="project" value="TreeGrafter"/>
</dbReference>
<evidence type="ECO:0000259" key="2">
    <source>
        <dbReference type="Pfam" id="PF01575"/>
    </source>
</evidence>
<evidence type="ECO:0000313" key="5">
    <source>
        <dbReference type="Proteomes" id="UP000035035"/>
    </source>
</evidence>
<evidence type="ECO:0000256" key="1">
    <source>
        <dbReference type="ARBA" id="ARBA00005254"/>
    </source>
</evidence>
<accession>W9DA63</accession>
<dbReference type="Gene3D" id="3.10.129.10">
    <property type="entry name" value="Hotdog Thioesterase"/>
    <property type="match status" value="1"/>
</dbReference>
<name>W9DA63_9ACTN</name>
<reference evidence="4 5" key="1">
    <citation type="journal article" date="2014" name="Genome Announc.">
        <title>Draft Genome Sequence of Gordonia alkanivorans Strain CGMCC6845, a Halotolerant Hydrocarbon-Degrading Bacterium.</title>
        <authorList>
            <person name="Wang X."/>
            <person name="Jin D."/>
            <person name="Zhou L."/>
            <person name="Wu L."/>
            <person name="An W."/>
            <person name="Zhao L."/>
        </authorList>
    </citation>
    <scope>NUCLEOTIDE SEQUENCE [LARGE SCALE GENOMIC DNA]</scope>
    <source>
        <strain evidence="4 5">CGMCC 6845</strain>
    </source>
</reference>
<comment type="caution">
    <text evidence="4">The sequence shown here is derived from an EMBL/GenBank/DDBJ whole genome shotgun (WGS) entry which is preliminary data.</text>
</comment>
<dbReference type="Pfam" id="PF22622">
    <property type="entry name" value="MFE-2_hydrat-2_N"/>
    <property type="match status" value="1"/>
</dbReference>
<feature type="domain" description="Peroxisomal multifunctional enzyme type 2-like N-terminal" evidence="3">
    <location>
        <begin position="21"/>
        <end position="121"/>
    </location>
</feature>
<dbReference type="EMBL" id="AYXO01000056">
    <property type="protein sequence ID" value="ETA05252.1"/>
    <property type="molecule type" value="Genomic_DNA"/>
</dbReference>
<dbReference type="RefSeq" id="WP_035752755.1">
    <property type="nucleotide sequence ID" value="NZ_KI629798.1"/>
</dbReference>
<dbReference type="GO" id="GO:0003857">
    <property type="term" value="F:(3S)-3-hydroxyacyl-CoA dehydrogenase (NAD+) activity"/>
    <property type="evidence" value="ECO:0007669"/>
    <property type="project" value="TreeGrafter"/>
</dbReference>
<dbReference type="InterPro" id="IPR054357">
    <property type="entry name" value="MFE-2_N"/>
</dbReference>
<evidence type="ECO:0000259" key="3">
    <source>
        <dbReference type="Pfam" id="PF22622"/>
    </source>
</evidence>
<dbReference type="PANTHER" id="PTHR13078:SF57">
    <property type="entry name" value="DEHYDRATASE, PUTATIVE (AFU_ORTHOLOGUE AFUA_5G00640)-RELATED"/>
    <property type="match status" value="1"/>
</dbReference>
<dbReference type="AlphaFoldDB" id="W9DA63"/>
<dbReference type="PATRIC" id="fig|1423140.3.peg.4004"/>
<feature type="domain" description="MaoC-like" evidence="2">
    <location>
        <begin position="156"/>
        <end position="259"/>
    </location>
</feature>
<comment type="similarity">
    <text evidence="1">Belongs to the enoyl-CoA hydratase/isomerase family.</text>
</comment>